<keyword evidence="3" id="KW-0915">Sodium</keyword>
<dbReference type="GO" id="GO:0019228">
    <property type="term" value="P:neuronal action potential"/>
    <property type="evidence" value="ECO:0007669"/>
    <property type="project" value="TreeGrafter"/>
</dbReference>
<keyword evidence="5" id="KW-0325">Glycoprotein</keyword>
<evidence type="ECO:0000313" key="8">
    <source>
        <dbReference type="EMBL" id="KAK9396063.1"/>
    </source>
</evidence>
<evidence type="ECO:0000256" key="7">
    <source>
        <dbReference type="ARBA" id="ARBA00023303"/>
    </source>
</evidence>
<protein>
    <submittedName>
        <fullName evidence="8">Sodium channel protein type 5 subunit alpha-like</fullName>
    </submittedName>
</protein>
<evidence type="ECO:0000256" key="1">
    <source>
        <dbReference type="ARBA" id="ARBA00022448"/>
    </source>
</evidence>
<dbReference type="GO" id="GO:0086010">
    <property type="term" value="P:membrane depolarization during action potential"/>
    <property type="evidence" value="ECO:0007669"/>
    <property type="project" value="TreeGrafter"/>
</dbReference>
<reference evidence="8 9" key="1">
    <citation type="journal article" date="2024" name="Proc. Natl. Acad. Sci. U.S.A.">
        <title>The genetic regulatory architecture and epigenomic basis for age-related changes in rattlesnake venom.</title>
        <authorList>
            <person name="Hogan M.P."/>
            <person name="Holding M.L."/>
            <person name="Nystrom G.S."/>
            <person name="Colston T.J."/>
            <person name="Bartlett D.A."/>
            <person name="Mason A.J."/>
            <person name="Ellsworth S.A."/>
            <person name="Rautsaw R.M."/>
            <person name="Lawrence K.C."/>
            <person name="Strickland J.L."/>
            <person name="He B."/>
            <person name="Fraser P."/>
            <person name="Margres M.J."/>
            <person name="Gilbert D.M."/>
            <person name="Gibbs H.L."/>
            <person name="Parkinson C.L."/>
            <person name="Rokyta D.R."/>
        </authorList>
    </citation>
    <scope>NUCLEOTIDE SEQUENCE [LARGE SCALE GENOMIC DNA]</scope>
    <source>
        <strain evidence="8">DRR0105</strain>
    </source>
</reference>
<dbReference type="AlphaFoldDB" id="A0AAW1B365"/>
<keyword evidence="2" id="KW-0851">Voltage-gated channel</keyword>
<accession>A0AAW1B365</accession>
<dbReference type="EMBL" id="JAOTOJ010000008">
    <property type="protein sequence ID" value="KAK9396063.1"/>
    <property type="molecule type" value="Genomic_DNA"/>
</dbReference>
<name>A0AAW1B365_CROAD</name>
<evidence type="ECO:0000256" key="5">
    <source>
        <dbReference type="ARBA" id="ARBA00023180"/>
    </source>
</evidence>
<dbReference type="GO" id="GO:0001518">
    <property type="term" value="C:voltage-gated sodium channel complex"/>
    <property type="evidence" value="ECO:0007669"/>
    <property type="project" value="TreeGrafter"/>
</dbReference>
<dbReference type="InterPro" id="IPR043203">
    <property type="entry name" value="VGCC_Ca_Na"/>
</dbReference>
<dbReference type="GO" id="GO:0005248">
    <property type="term" value="F:voltage-gated sodium channel activity"/>
    <property type="evidence" value="ECO:0007669"/>
    <property type="project" value="TreeGrafter"/>
</dbReference>
<proteinExistence type="predicted"/>
<comment type="caution">
    <text evidence="8">The sequence shown here is derived from an EMBL/GenBank/DDBJ whole genome shotgun (WGS) entry which is preliminary data.</text>
</comment>
<dbReference type="Proteomes" id="UP001474421">
    <property type="component" value="Unassembled WGS sequence"/>
</dbReference>
<evidence type="ECO:0000313" key="9">
    <source>
        <dbReference type="Proteomes" id="UP001474421"/>
    </source>
</evidence>
<evidence type="ECO:0000256" key="3">
    <source>
        <dbReference type="ARBA" id="ARBA00023053"/>
    </source>
</evidence>
<keyword evidence="7 8" id="KW-0407">Ion channel</keyword>
<keyword evidence="6" id="KW-0739">Sodium transport</keyword>
<gene>
    <name evidence="8" type="ORF">NXF25_019424</name>
</gene>
<keyword evidence="9" id="KW-1185">Reference proteome</keyword>
<dbReference type="PANTHER" id="PTHR10037:SF208">
    <property type="entry name" value="SODIUM CHANNEL PROTEIN TYPE 10 SUBUNIT ALPHA"/>
    <property type="match status" value="1"/>
</dbReference>
<evidence type="ECO:0000256" key="4">
    <source>
        <dbReference type="ARBA" id="ARBA00023065"/>
    </source>
</evidence>
<keyword evidence="4" id="KW-0406">Ion transport</keyword>
<keyword evidence="1" id="KW-0813">Transport</keyword>
<evidence type="ECO:0000256" key="6">
    <source>
        <dbReference type="ARBA" id="ARBA00023201"/>
    </source>
</evidence>
<evidence type="ECO:0000256" key="2">
    <source>
        <dbReference type="ARBA" id="ARBA00022882"/>
    </source>
</evidence>
<organism evidence="8 9">
    <name type="scientific">Crotalus adamanteus</name>
    <name type="common">Eastern diamondback rattlesnake</name>
    <dbReference type="NCBI Taxonomy" id="8729"/>
    <lineage>
        <taxon>Eukaryota</taxon>
        <taxon>Metazoa</taxon>
        <taxon>Chordata</taxon>
        <taxon>Craniata</taxon>
        <taxon>Vertebrata</taxon>
        <taxon>Euteleostomi</taxon>
        <taxon>Lepidosauria</taxon>
        <taxon>Squamata</taxon>
        <taxon>Bifurcata</taxon>
        <taxon>Unidentata</taxon>
        <taxon>Episquamata</taxon>
        <taxon>Toxicofera</taxon>
        <taxon>Serpentes</taxon>
        <taxon>Colubroidea</taxon>
        <taxon>Viperidae</taxon>
        <taxon>Crotalinae</taxon>
        <taxon>Crotalus</taxon>
    </lineage>
</organism>
<dbReference type="PANTHER" id="PTHR10037">
    <property type="entry name" value="VOLTAGE-GATED CATION CHANNEL CALCIUM AND SODIUM"/>
    <property type="match status" value="1"/>
</dbReference>
<sequence>MADFLLPLGTNNFHRFTPESLSEIEKRIAAKVGKDTKQEYREQVGEEEKLRPQFDLQACKKLPDIYGSPPSELIGEPLEDIDPFYGDHKTFIVLNKGKTIFRFSATPALYILSPFHRIRRIAIKILNLREP</sequence>